<feature type="transmembrane region" description="Helical" evidence="8">
    <location>
        <begin position="332"/>
        <end position="350"/>
    </location>
</feature>
<evidence type="ECO:0000256" key="4">
    <source>
        <dbReference type="ARBA" id="ARBA00022692"/>
    </source>
</evidence>
<evidence type="ECO:0000256" key="6">
    <source>
        <dbReference type="ARBA" id="ARBA00023136"/>
    </source>
</evidence>
<evidence type="ECO:0000256" key="1">
    <source>
        <dbReference type="ARBA" id="ARBA00004651"/>
    </source>
</evidence>
<feature type="transmembrane region" description="Helical" evidence="8">
    <location>
        <begin position="145"/>
        <end position="162"/>
    </location>
</feature>
<gene>
    <name evidence="10" type="primary">LOC107227903</name>
</gene>
<dbReference type="PANTHER" id="PTHR21421:SF29">
    <property type="entry name" value="GUSTATORY RECEPTOR 5A FOR TREHALOSE-RELATED"/>
    <property type="match status" value="1"/>
</dbReference>
<evidence type="ECO:0000256" key="3">
    <source>
        <dbReference type="ARBA" id="ARBA00022475"/>
    </source>
</evidence>
<feature type="transmembrane region" description="Helical" evidence="8">
    <location>
        <begin position="362"/>
        <end position="384"/>
    </location>
</feature>
<evidence type="ECO:0000256" key="8">
    <source>
        <dbReference type="SAM" id="Phobius"/>
    </source>
</evidence>
<accession>A0ABM3FHJ5</accession>
<dbReference type="GeneID" id="107227903"/>
<dbReference type="PANTHER" id="PTHR21421">
    <property type="entry name" value="GUSTATORY RECEPTOR"/>
    <property type="match status" value="1"/>
</dbReference>
<comment type="similarity">
    <text evidence="2">Belongs to the insect chemoreceptor superfamily. Gustatory receptor (GR) family. Gr5a subfamily.</text>
</comment>
<feature type="transmembrane region" description="Helical" evidence="8">
    <location>
        <begin position="195"/>
        <end position="219"/>
    </location>
</feature>
<evidence type="ECO:0000256" key="2">
    <source>
        <dbReference type="ARBA" id="ARBA00005327"/>
    </source>
</evidence>
<feature type="transmembrane region" description="Helical" evidence="8">
    <location>
        <begin position="72"/>
        <end position="91"/>
    </location>
</feature>
<dbReference type="Proteomes" id="UP000829291">
    <property type="component" value="Chromosome 2"/>
</dbReference>
<keyword evidence="7" id="KW-0675">Receptor</keyword>
<keyword evidence="4 8" id="KW-0812">Transmembrane</keyword>
<feature type="transmembrane region" description="Helical" evidence="8">
    <location>
        <begin position="257"/>
        <end position="285"/>
    </location>
</feature>
<keyword evidence="5 8" id="KW-1133">Transmembrane helix</keyword>
<feature type="transmembrane region" description="Helical" evidence="8">
    <location>
        <begin position="111"/>
        <end position="133"/>
    </location>
</feature>
<keyword evidence="6 8" id="KW-0472">Membrane</keyword>
<comment type="subcellular location">
    <subcellularLocation>
        <location evidence="1">Cell membrane</location>
        <topology evidence="1">Multi-pass membrane protein</topology>
    </subcellularLocation>
</comment>
<evidence type="ECO:0000313" key="9">
    <source>
        <dbReference type="Proteomes" id="UP000829291"/>
    </source>
</evidence>
<keyword evidence="3" id="KW-1003">Cell membrane</keyword>
<evidence type="ECO:0000256" key="7">
    <source>
        <dbReference type="ARBA" id="ARBA00023170"/>
    </source>
</evidence>
<name>A0ABM3FHJ5_NEOLC</name>
<organism evidence="9 10">
    <name type="scientific">Neodiprion lecontei</name>
    <name type="common">Redheaded pine sawfly</name>
    <dbReference type="NCBI Taxonomy" id="441921"/>
    <lineage>
        <taxon>Eukaryota</taxon>
        <taxon>Metazoa</taxon>
        <taxon>Ecdysozoa</taxon>
        <taxon>Arthropoda</taxon>
        <taxon>Hexapoda</taxon>
        <taxon>Insecta</taxon>
        <taxon>Pterygota</taxon>
        <taxon>Neoptera</taxon>
        <taxon>Endopterygota</taxon>
        <taxon>Hymenoptera</taxon>
        <taxon>Tenthredinoidea</taxon>
        <taxon>Diprionidae</taxon>
        <taxon>Diprioninae</taxon>
        <taxon>Neodiprion</taxon>
    </lineage>
</organism>
<dbReference type="PIRSF" id="PIRSF038981">
    <property type="entry name" value="GRP"/>
    <property type="match status" value="1"/>
</dbReference>
<dbReference type="InterPro" id="IPR009318">
    <property type="entry name" value="Gustatory_rcpt"/>
</dbReference>
<dbReference type="Pfam" id="PF06151">
    <property type="entry name" value="Trehalose_recp"/>
    <property type="match status" value="1"/>
</dbReference>
<proteinExistence type="inferred from homology"/>
<sequence>MARRGGNVENIEWSYRTGLPQNAAWKSAKPSLVQIESFGGDFFFGRDDSTKADAIPIDVMSQNKWREDQNRFHLAIGPILLMAQCFAVLPVSGVRSPDSSDLKFTWKSPKILYFIISFTGAIILTVCSIVRVSHSGITATKTTNIVFFGAACITMALFLRLATRWPCLIRFWEKVENEMIIYPTPSTSMQLKTRLALMAGVTITIALVEHVLSIISGYASALECAALRKDTDIVATYFQSQFPQVFDLTPYNWWKGVLVQCLNIISTFSWNFMDLFLMLVSFALASRFRQMNHHLYATRGKAMPDWWWAEARENYNRLANLTRRVDSNISDIVLLSFATNLYFICIQLLNSLKPRHGTSQTLYTSFSFGFLLARTAAVSLYAAAVNDESLRPSPILYSVSTTSYSIEVQRFLTQITTDRIGLTGLNFFAITRGLILTVAGTIVTYELVLVQFNAMQNANSTIVNITEACEVK</sequence>
<evidence type="ECO:0000313" key="10">
    <source>
        <dbReference type="RefSeq" id="XP_046587481.1"/>
    </source>
</evidence>
<dbReference type="RefSeq" id="XP_046587481.1">
    <property type="nucleotide sequence ID" value="XM_046731525.1"/>
</dbReference>
<reference evidence="10" key="1">
    <citation type="submission" date="2025-08" db="UniProtKB">
        <authorList>
            <consortium name="RefSeq"/>
        </authorList>
    </citation>
    <scope>IDENTIFICATION</scope>
    <source>
        <tissue evidence="10">Thorax and Abdomen</tissue>
    </source>
</reference>
<evidence type="ECO:0000256" key="5">
    <source>
        <dbReference type="ARBA" id="ARBA00022989"/>
    </source>
</evidence>
<keyword evidence="9" id="KW-1185">Reference proteome</keyword>
<protein>
    <submittedName>
        <fullName evidence="10">Gustatory receptor 5a for trehalose-like</fullName>
    </submittedName>
</protein>